<comment type="caution">
    <text evidence="2">The sequence shown here is derived from an EMBL/GenBank/DDBJ whole genome shotgun (WGS) entry which is preliminary data.</text>
</comment>
<reference evidence="2 3" key="1">
    <citation type="journal article" date="2012" name="Science">
        <title>Ecological populations of bacteria act as socially cohesive units of antibiotic production and resistance.</title>
        <authorList>
            <person name="Cordero O.X."/>
            <person name="Wildschutte H."/>
            <person name="Kirkup B."/>
            <person name="Proehl S."/>
            <person name="Ngo L."/>
            <person name="Hussain F."/>
            <person name="Le Roux F."/>
            <person name="Mincer T."/>
            <person name="Polz M.F."/>
        </authorList>
    </citation>
    <scope>NUCLEOTIDE SEQUENCE [LARGE SCALE GENOMIC DNA]</scope>
    <source>
        <strain evidence="2 3">ZF-129</strain>
    </source>
</reference>
<proteinExistence type="predicted"/>
<dbReference type="eggNOG" id="COG0827">
    <property type="taxonomic scope" value="Bacteria"/>
</dbReference>
<sequence length="392" mass="44496">MKNSLSLVSIETLFSRVDESLVDKLLAEYIEKKSNITMTLSTFSDAGFLQGLDYLLKESIVSNNIGTNARLRPSTLEQALAFLNQEYWEKALNVTDVFFHMPEDKRSKWRNDLNNRNSLPSFDDGTVVFDTLTALLQERESFISEKVLGIFNNLSETHFTNCPQGFNKTLIFNDVGTLCRVDNKWNSIDESYSGYLDDLRNTVYKLIGNKNLIADRHNDSYGLLSLLSSNNIFGQWVYIDSGAMELKLFRKGTVHVRVHPSISWNLNCLLDKAQPNILPKNIKKPNLNSDKARPLPTGDLIERGAIQLVRSVLSQPKFKWKSNSVSLSHYELDMHSKDSNTVFDYLMTKAGAVISIETQRKVYQFKETPQSFLIDLVTTSVLPCLSSHNDNG</sequence>
<dbReference type="AlphaFoldDB" id="A0A1E5BJT6"/>
<evidence type="ECO:0000259" key="1">
    <source>
        <dbReference type="Pfam" id="PF13708"/>
    </source>
</evidence>
<organism evidence="2 3">
    <name type="scientific">Vibrio genomosp. F10 str. ZF-129</name>
    <dbReference type="NCBI Taxonomy" id="1187848"/>
    <lineage>
        <taxon>Bacteria</taxon>
        <taxon>Pseudomonadati</taxon>
        <taxon>Pseudomonadota</taxon>
        <taxon>Gammaproteobacteria</taxon>
        <taxon>Vibrionales</taxon>
        <taxon>Vibrionaceae</taxon>
        <taxon>Vibrio</taxon>
    </lineage>
</organism>
<feature type="domain" description="DUF4942" evidence="1">
    <location>
        <begin position="83"/>
        <end position="270"/>
    </location>
</feature>
<evidence type="ECO:0000313" key="2">
    <source>
        <dbReference type="EMBL" id="OEE37317.1"/>
    </source>
</evidence>
<dbReference type="OrthoDB" id="9814088at2"/>
<name>A0A1E5BJT6_9VIBR</name>
<dbReference type="InterPro" id="IPR031339">
    <property type="entry name" value="DUF4942"/>
</dbReference>
<dbReference type="STRING" id="1187848.A1QO_04215"/>
<evidence type="ECO:0000313" key="3">
    <source>
        <dbReference type="Proteomes" id="UP000094741"/>
    </source>
</evidence>
<dbReference type="EMBL" id="AJYQ02000020">
    <property type="protein sequence ID" value="OEE37317.1"/>
    <property type="molecule type" value="Genomic_DNA"/>
</dbReference>
<dbReference type="RefSeq" id="WP_017041797.1">
    <property type="nucleotide sequence ID" value="NZ_AJYQ02000020.1"/>
</dbReference>
<accession>A0A1E5BJT6</accession>
<dbReference type="Proteomes" id="UP000094741">
    <property type="component" value="Unassembled WGS sequence"/>
</dbReference>
<gene>
    <name evidence="2" type="ORF">A1QO_04215</name>
</gene>
<protein>
    <recommendedName>
        <fullName evidence="1">DUF4942 domain-containing protein</fullName>
    </recommendedName>
</protein>
<dbReference type="Pfam" id="PF13708">
    <property type="entry name" value="DUF4942"/>
    <property type="match status" value="1"/>
</dbReference>